<evidence type="ECO:0000313" key="12">
    <source>
        <dbReference type="Proteomes" id="UP000295832"/>
    </source>
</evidence>
<evidence type="ECO:0000256" key="7">
    <source>
        <dbReference type="ARBA" id="ARBA00022779"/>
    </source>
</evidence>
<gene>
    <name evidence="11" type="ORF">C7959_10945</name>
</gene>
<comment type="caution">
    <text evidence="11">The sequence shown here is derived from an EMBL/GenBank/DDBJ whole genome shotgun (WGS) entry which is preliminary data.</text>
</comment>
<protein>
    <recommendedName>
        <fullName evidence="10">Flagellar protein FliL</fullName>
    </recommendedName>
</protein>
<keyword evidence="4 10" id="KW-1003">Cell membrane</keyword>
<dbReference type="RefSeq" id="WP_018250119.1">
    <property type="nucleotide sequence ID" value="NZ_SOEG01000009.1"/>
</dbReference>
<keyword evidence="11" id="KW-0966">Cell projection</keyword>
<evidence type="ECO:0000256" key="4">
    <source>
        <dbReference type="ARBA" id="ARBA00022475"/>
    </source>
</evidence>
<name>A0A4R8H8A8_9FIRM</name>
<keyword evidence="5 10" id="KW-0145">Chemotaxis</keyword>
<comment type="similarity">
    <text evidence="3 10">Belongs to the FliL family.</text>
</comment>
<evidence type="ECO:0000313" key="11">
    <source>
        <dbReference type="EMBL" id="TDX51922.1"/>
    </source>
</evidence>
<keyword evidence="7 10" id="KW-0283">Flagellar rotation</keyword>
<evidence type="ECO:0000256" key="3">
    <source>
        <dbReference type="ARBA" id="ARBA00008281"/>
    </source>
</evidence>
<evidence type="ECO:0000256" key="5">
    <source>
        <dbReference type="ARBA" id="ARBA00022500"/>
    </source>
</evidence>
<dbReference type="InterPro" id="IPR005503">
    <property type="entry name" value="FliL"/>
</dbReference>
<proteinExistence type="inferred from homology"/>
<dbReference type="GO" id="GO:0071978">
    <property type="term" value="P:bacterial-type flagellum-dependent swarming motility"/>
    <property type="evidence" value="ECO:0007669"/>
    <property type="project" value="TreeGrafter"/>
</dbReference>
<dbReference type="GO" id="GO:0009425">
    <property type="term" value="C:bacterial-type flagellum basal body"/>
    <property type="evidence" value="ECO:0007669"/>
    <property type="project" value="InterPro"/>
</dbReference>
<dbReference type="Pfam" id="PF03748">
    <property type="entry name" value="FliL"/>
    <property type="match status" value="1"/>
</dbReference>
<evidence type="ECO:0000256" key="10">
    <source>
        <dbReference type="RuleBase" id="RU364125"/>
    </source>
</evidence>
<evidence type="ECO:0000256" key="1">
    <source>
        <dbReference type="ARBA" id="ARBA00002254"/>
    </source>
</evidence>
<dbReference type="GO" id="GO:0006935">
    <property type="term" value="P:chemotaxis"/>
    <property type="evidence" value="ECO:0007669"/>
    <property type="project" value="UniProtKB-KW"/>
</dbReference>
<keyword evidence="11" id="KW-0282">Flagellum</keyword>
<evidence type="ECO:0000256" key="9">
    <source>
        <dbReference type="ARBA" id="ARBA00023136"/>
    </source>
</evidence>
<dbReference type="EMBL" id="SOEG01000009">
    <property type="protein sequence ID" value="TDX51922.1"/>
    <property type="molecule type" value="Genomic_DNA"/>
</dbReference>
<keyword evidence="12" id="KW-1185">Reference proteome</keyword>
<evidence type="ECO:0000256" key="6">
    <source>
        <dbReference type="ARBA" id="ARBA00022692"/>
    </source>
</evidence>
<sequence>MSDEKKGLNLIIVVVLTVLLATGSSYFMFTKLGGMNNNKEEVNKASKELGPTTSIGEFLVNLADGRRFIKVNITLEVSNDEVVSEIGERTPQVRDAIISILRNKDTKNINSNDGVRKLRMEIMDQINQNLLKGKITNVFFTEFVVQ</sequence>
<dbReference type="STRING" id="926561.GCA_000379025_02985"/>
<keyword evidence="6 10" id="KW-0812">Transmembrane</keyword>
<keyword evidence="9 10" id="KW-0472">Membrane</keyword>
<dbReference type="GO" id="GO:0005886">
    <property type="term" value="C:plasma membrane"/>
    <property type="evidence" value="ECO:0007669"/>
    <property type="project" value="UniProtKB-SubCell"/>
</dbReference>
<organism evidence="11 12">
    <name type="scientific">Orenia marismortui</name>
    <dbReference type="NCBI Taxonomy" id="46469"/>
    <lineage>
        <taxon>Bacteria</taxon>
        <taxon>Bacillati</taxon>
        <taxon>Bacillota</taxon>
        <taxon>Clostridia</taxon>
        <taxon>Halanaerobiales</taxon>
        <taxon>Halobacteroidaceae</taxon>
        <taxon>Orenia</taxon>
    </lineage>
</organism>
<evidence type="ECO:0000256" key="8">
    <source>
        <dbReference type="ARBA" id="ARBA00022989"/>
    </source>
</evidence>
<accession>A0A4R8H8A8</accession>
<keyword evidence="11" id="KW-0969">Cilium</keyword>
<reference evidence="11 12" key="1">
    <citation type="submission" date="2019-03" db="EMBL/GenBank/DDBJ databases">
        <title>Subsurface microbial communities from deep shales in Ohio and West Virginia, USA.</title>
        <authorList>
            <person name="Wrighton K."/>
        </authorList>
    </citation>
    <scope>NUCLEOTIDE SEQUENCE [LARGE SCALE GENOMIC DNA]</scope>
    <source>
        <strain evidence="11 12">MSL 6dP</strain>
    </source>
</reference>
<feature type="transmembrane region" description="Helical" evidence="10">
    <location>
        <begin position="7"/>
        <end position="29"/>
    </location>
</feature>
<keyword evidence="8 10" id="KW-1133">Transmembrane helix</keyword>
<dbReference type="Proteomes" id="UP000295832">
    <property type="component" value="Unassembled WGS sequence"/>
</dbReference>
<dbReference type="PANTHER" id="PTHR35091">
    <property type="entry name" value="FLAGELLAR PROTEIN FLIL"/>
    <property type="match status" value="1"/>
</dbReference>
<comment type="subcellular location">
    <subcellularLocation>
        <location evidence="2">Cell membrane</location>
        <topology evidence="2">Single-pass membrane protein</topology>
    </subcellularLocation>
</comment>
<dbReference type="AlphaFoldDB" id="A0A4R8H8A8"/>
<evidence type="ECO:0000256" key="2">
    <source>
        <dbReference type="ARBA" id="ARBA00004162"/>
    </source>
</evidence>
<dbReference type="PANTHER" id="PTHR35091:SF2">
    <property type="entry name" value="FLAGELLAR PROTEIN FLIL"/>
    <property type="match status" value="1"/>
</dbReference>
<comment type="function">
    <text evidence="1 10">Controls the rotational direction of flagella during chemotaxis.</text>
</comment>